<dbReference type="PROSITE" id="PS51257">
    <property type="entry name" value="PROKAR_LIPOPROTEIN"/>
    <property type="match status" value="1"/>
</dbReference>
<keyword evidence="3" id="KW-0813">Transport</keyword>
<dbReference type="STRING" id="266940.Krad_3654"/>
<dbReference type="AlphaFoldDB" id="A6WE78"/>
<protein>
    <submittedName>
        <fullName evidence="7">Periplasmic binding protein</fullName>
    </submittedName>
</protein>
<dbReference type="PANTHER" id="PTHR30532">
    <property type="entry name" value="IRON III DICITRATE-BINDING PERIPLASMIC PROTEIN"/>
    <property type="match status" value="1"/>
</dbReference>
<dbReference type="OrthoDB" id="9793175at2"/>
<dbReference type="Pfam" id="PF01497">
    <property type="entry name" value="Peripla_BP_2"/>
    <property type="match status" value="1"/>
</dbReference>
<gene>
    <name evidence="7" type="ordered locus">Krad_3654</name>
</gene>
<comment type="subcellular location">
    <subcellularLocation>
        <location evidence="1">Cell envelope</location>
    </subcellularLocation>
</comment>
<name>A6WE78_KINRD</name>
<evidence type="ECO:0000256" key="3">
    <source>
        <dbReference type="ARBA" id="ARBA00022448"/>
    </source>
</evidence>
<dbReference type="PANTHER" id="PTHR30532:SF25">
    <property type="entry name" value="IRON(III) DICITRATE-BINDING PERIPLASMIC PROTEIN"/>
    <property type="match status" value="1"/>
</dbReference>
<accession>A6WE78</accession>
<evidence type="ECO:0000256" key="5">
    <source>
        <dbReference type="SAM" id="MobiDB-lite"/>
    </source>
</evidence>
<feature type="region of interest" description="Disordered" evidence="5">
    <location>
        <begin position="26"/>
        <end position="48"/>
    </location>
</feature>
<evidence type="ECO:0000256" key="1">
    <source>
        <dbReference type="ARBA" id="ARBA00004196"/>
    </source>
</evidence>
<dbReference type="RefSeq" id="WP_012086619.1">
    <property type="nucleotide sequence ID" value="NC_009664.2"/>
</dbReference>
<dbReference type="eggNOG" id="COG0614">
    <property type="taxonomic scope" value="Bacteria"/>
</dbReference>
<evidence type="ECO:0000256" key="2">
    <source>
        <dbReference type="ARBA" id="ARBA00008814"/>
    </source>
</evidence>
<dbReference type="InterPro" id="IPR051313">
    <property type="entry name" value="Bact_iron-sidero_bind"/>
</dbReference>
<dbReference type="KEGG" id="kra:Krad_3654"/>
<dbReference type="GO" id="GO:0030288">
    <property type="term" value="C:outer membrane-bounded periplasmic space"/>
    <property type="evidence" value="ECO:0007669"/>
    <property type="project" value="TreeGrafter"/>
</dbReference>
<dbReference type="GO" id="GO:1901678">
    <property type="term" value="P:iron coordination entity transport"/>
    <property type="evidence" value="ECO:0007669"/>
    <property type="project" value="UniProtKB-ARBA"/>
</dbReference>
<keyword evidence="8" id="KW-1185">Reference proteome</keyword>
<feature type="compositionally biased region" description="Low complexity" evidence="5">
    <location>
        <begin position="26"/>
        <end position="43"/>
    </location>
</feature>
<feature type="domain" description="Fe/B12 periplasmic-binding" evidence="6">
    <location>
        <begin position="71"/>
        <end position="326"/>
    </location>
</feature>
<evidence type="ECO:0000313" key="7">
    <source>
        <dbReference type="EMBL" id="ABS05117.1"/>
    </source>
</evidence>
<dbReference type="InterPro" id="IPR002491">
    <property type="entry name" value="ABC_transptr_periplasmic_BD"/>
</dbReference>
<dbReference type="EMBL" id="CP000750">
    <property type="protein sequence ID" value="ABS05117.1"/>
    <property type="molecule type" value="Genomic_DNA"/>
</dbReference>
<proteinExistence type="inferred from homology"/>
<dbReference type="Proteomes" id="UP000001116">
    <property type="component" value="Chromosome"/>
</dbReference>
<dbReference type="CDD" id="cd01146">
    <property type="entry name" value="FhuD"/>
    <property type="match status" value="1"/>
</dbReference>
<evidence type="ECO:0000259" key="6">
    <source>
        <dbReference type="PROSITE" id="PS50983"/>
    </source>
</evidence>
<dbReference type="Gene3D" id="3.40.50.1980">
    <property type="entry name" value="Nitrogenase molybdenum iron protein domain"/>
    <property type="match status" value="2"/>
</dbReference>
<dbReference type="PROSITE" id="PS50983">
    <property type="entry name" value="FE_B12_PBP"/>
    <property type="match status" value="1"/>
</dbReference>
<comment type="similarity">
    <text evidence="2">Belongs to the bacterial solute-binding protein 8 family.</text>
</comment>
<organism evidence="7 8">
    <name type="scientific">Kineococcus radiotolerans (strain ATCC BAA-149 / DSM 14245 / SRS30216)</name>
    <dbReference type="NCBI Taxonomy" id="266940"/>
    <lineage>
        <taxon>Bacteria</taxon>
        <taxon>Bacillati</taxon>
        <taxon>Actinomycetota</taxon>
        <taxon>Actinomycetes</taxon>
        <taxon>Kineosporiales</taxon>
        <taxon>Kineosporiaceae</taxon>
        <taxon>Kineococcus</taxon>
    </lineage>
</organism>
<sequence>MHVRRGVAAGLVAGVLLAGCSSTGDARTTGGTAGAAGSTAPGETARDAAGTFPRTVEHDRGSTTVPAVPERVVALDDSLVGAVAGLDVQVVGHTGEPAGLPEVFRLPRTEGSTHVGTLAEPNLEAIAALQPDLIVSASVRHEELYDELSAIAPTVFTATTGPAWKDNVRLVARALGREEAGEQQLADYEERAAAVGADINAAAGRPTISLVRFLSAEDPARLYARASFPGIVLRDAGLARPARQDVDEFAVEVSPEQIDAAAGDRVFYSRYDVDDPAAAGRFTGNGLWRALPATTEVSDERWYTSVGVQGAHLILDDLAAAFGVDPHRA</sequence>
<evidence type="ECO:0000256" key="4">
    <source>
        <dbReference type="ARBA" id="ARBA00022729"/>
    </source>
</evidence>
<dbReference type="HOGENOM" id="CLU_038034_0_2_11"/>
<dbReference type="SUPFAM" id="SSF53807">
    <property type="entry name" value="Helical backbone' metal receptor"/>
    <property type="match status" value="1"/>
</dbReference>
<evidence type="ECO:0000313" key="8">
    <source>
        <dbReference type="Proteomes" id="UP000001116"/>
    </source>
</evidence>
<reference evidence="8" key="1">
    <citation type="journal article" date="2008" name="PLoS ONE">
        <title>Survival in nuclear waste, extreme resistance, and potential applications gleaned from the genome sequence of Kineococcus radiotolerans SRS30216.</title>
        <authorList>
            <person name="Bagwell C.E."/>
            <person name="Bhat S."/>
            <person name="Hawkins G.M."/>
            <person name="Smith B.W."/>
            <person name="Biswas T."/>
            <person name="Hoover T.R."/>
            <person name="Saunders E."/>
            <person name="Han C.S."/>
            <person name="Tsodikov O.V."/>
            <person name="Shimkets L.J."/>
        </authorList>
    </citation>
    <scope>NUCLEOTIDE SEQUENCE [LARGE SCALE GENOMIC DNA]</scope>
    <source>
        <strain evidence="8">ATCC BAA-149 / DSM 14245 / SRS30216</strain>
    </source>
</reference>
<keyword evidence="4" id="KW-0732">Signal</keyword>